<feature type="non-terminal residue" evidence="4">
    <location>
        <position position="1"/>
    </location>
</feature>
<feature type="compositionally biased region" description="Polar residues" evidence="2">
    <location>
        <begin position="16"/>
        <end position="32"/>
    </location>
</feature>
<reference evidence="4" key="1">
    <citation type="journal article" date="2016" name="PLoS Negl. Trop. Dis.">
        <title>A Deep Insight into the Sialome of Rhodnius neglectus, a Vector of Chagas Disease.</title>
        <authorList>
            <person name="Santiago P.B."/>
            <person name="Assumpcao T.C."/>
            <person name="Araujo C.N."/>
            <person name="Bastos I.M."/>
            <person name="Neves D."/>
            <person name="Silva I.G."/>
            <person name="Charneau S."/>
            <person name="Queiroz R.M."/>
            <person name="Raiol T."/>
            <person name="Oliveira J.V."/>
            <person name="Sousa M.V."/>
            <person name="Calvo E."/>
            <person name="Ribeiro J.M."/>
            <person name="Santana J.M."/>
        </authorList>
    </citation>
    <scope>NUCLEOTIDE SEQUENCE</scope>
    <source>
        <tissue evidence="4">Salivary glands</tissue>
    </source>
</reference>
<proteinExistence type="evidence at transcript level"/>
<dbReference type="InterPro" id="IPR050309">
    <property type="entry name" value="Type-B_Carboxylest/Lipase"/>
</dbReference>
<keyword evidence="4" id="KW-0378">Hydrolase</keyword>
<name>A0A0P4VL69_9HEMI</name>
<feature type="compositionally biased region" description="Low complexity" evidence="2">
    <location>
        <begin position="689"/>
        <end position="698"/>
    </location>
</feature>
<dbReference type="PROSITE" id="PS00941">
    <property type="entry name" value="CARBOXYLESTERASE_B_2"/>
    <property type="match status" value="1"/>
</dbReference>
<keyword evidence="1" id="KW-0325">Glycoprotein</keyword>
<organism evidence="4">
    <name type="scientific">Rhodnius neglectus</name>
    <dbReference type="NCBI Taxonomy" id="72488"/>
    <lineage>
        <taxon>Eukaryota</taxon>
        <taxon>Metazoa</taxon>
        <taxon>Ecdysozoa</taxon>
        <taxon>Arthropoda</taxon>
        <taxon>Hexapoda</taxon>
        <taxon>Insecta</taxon>
        <taxon>Pterygota</taxon>
        <taxon>Neoptera</taxon>
        <taxon>Paraneoptera</taxon>
        <taxon>Hemiptera</taxon>
        <taxon>Heteroptera</taxon>
        <taxon>Panheteroptera</taxon>
        <taxon>Cimicomorpha</taxon>
        <taxon>Reduviidae</taxon>
        <taxon>Triatominae</taxon>
        <taxon>Rhodnius</taxon>
    </lineage>
</organism>
<feature type="region of interest" description="Disordered" evidence="2">
    <location>
        <begin position="1"/>
        <end position="35"/>
    </location>
</feature>
<accession>A0A0P4VL69</accession>
<evidence type="ECO:0000313" key="4">
    <source>
        <dbReference type="EMBL" id="JAI55139.1"/>
    </source>
</evidence>
<sequence length="711" mass="76607">RIKRIVGGVPAEVPPNSGTVPNPTRPTAQPPSAETEKPLVFVRKDRRSAVVRGIANEDGSYSFLGIRYAEPPIKRLRFQRPRRVKLKGEVDATKFGPPCAQWRNRKLFGSEDCLFLNIFSPEVSQGDGSPPPSNPVLVWIHGGNFKTGSAAQYVPTHLVKKGIVVVTVQYRLGSLGFLSTGRKELPGNTGLFDIATAMRWVNDYIRYFGGDPKRITPGGQGSGASCASMLALNKHTRRKLNGVFAMSGTPVSPFTLDENEIRTAEEVSSETGSCDSKQGFQFVRCMQKLPLDVILKADSGVQVNRVKSDKFPKGLANLLGPGPAEEGKEDERFLPHFLLQSPLEAMKQGQFSAVPLLTGVTKEETGSGCRGSFLEEIQKKLLSPNFLQSDLFTGALNANNGMFVNKTVNPALTSLFLNGNYLKFFTMLITSGLSDLEKIIKHTTDAFFNLPAFLTSHFWSKKAKVYLYSVEHAPQKSLAESFLSELPLVSSVGSQKSEKKGPEHGDDLIFLFDLNTLEGKPLDNTVLSEADLKVREHFCNLVAEFIRNGKPRIEGGDDWKPFSAEKNNYMIIDEQPKSAENFHKCAMGMWTGDNGILGSSDCSALNEAAQVVTSTIGAAGSQLLSTADNLADTLGVKNLKDPVSSIKDLVGGGDGGNPLGGLLGNGGQVTTAKSRLGDSVTTTVRTAPRRTTTTRPSGGLLGLGGGGGLLG</sequence>
<dbReference type="AlphaFoldDB" id="A0A0P4VL69"/>
<feature type="region of interest" description="Disordered" evidence="2">
    <location>
        <begin position="689"/>
        <end position="711"/>
    </location>
</feature>
<dbReference type="InterPro" id="IPR019819">
    <property type="entry name" value="Carboxylesterase_B_CS"/>
</dbReference>
<dbReference type="SUPFAM" id="SSF53474">
    <property type="entry name" value="alpha/beta-Hydrolases"/>
    <property type="match status" value="1"/>
</dbReference>
<evidence type="ECO:0000259" key="3">
    <source>
        <dbReference type="Pfam" id="PF00135"/>
    </source>
</evidence>
<dbReference type="InterPro" id="IPR029058">
    <property type="entry name" value="AB_hydrolase_fold"/>
</dbReference>
<dbReference type="PANTHER" id="PTHR11559">
    <property type="entry name" value="CARBOXYLESTERASE"/>
    <property type="match status" value="1"/>
</dbReference>
<dbReference type="Gene3D" id="3.40.50.1820">
    <property type="entry name" value="alpha/beta hydrolase"/>
    <property type="match status" value="1"/>
</dbReference>
<dbReference type="GO" id="GO:0016787">
    <property type="term" value="F:hydrolase activity"/>
    <property type="evidence" value="ECO:0007669"/>
    <property type="project" value="UniProtKB-KW"/>
</dbReference>
<evidence type="ECO:0000256" key="2">
    <source>
        <dbReference type="SAM" id="MobiDB-lite"/>
    </source>
</evidence>
<dbReference type="InterPro" id="IPR002018">
    <property type="entry name" value="CarbesteraseB"/>
</dbReference>
<protein>
    <submittedName>
        <fullName evidence="4">Putative fatty acyl-coa hydrolase medium chain</fullName>
    </submittedName>
</protein>
<evidence type="ECO:0000256" key="1">
    <source>
        <dbReference type="ARBA" id="ARBA00023180"/>
    </source>
</evidence>
<dbReference type="EMBL" id="GDKW01001456">
    <property type="protein sequence ID" value="JAI55139.1"/>
    <property type="molecule type" value="mRNA"/>
</dbReference>
<dbReference type="Pfam" id="PF00135">
    <property type="entry name" value="COesterase"/>
    <property type="match status" value="1"/>
</dbReference>
<dbReference type="ESTHER" id="rhopr-t1hfj2">
    <property type="family name" value="OtherNon-catalytic_C"/>
</dbReference>
<feature type="compositionally biased region" description="Gly residues" evidence="2">
    <location>
        <begin position="699"/>
        <end position="711"/>
    </location>
</feature>
<feature type="domain" description="Carboxylesterase type B" evidence="3">
    <location>
        <begin position="51"/>
        <end position="582"/>
    </location>
</feature>